<evidence type="ECO:0000313" key="3">
    <source>
        <dbReference type="Proteomes" id="UP000003240"/>
    </source>
</evidence>
<dbReference type="GO" id="GO:0008168">
    <property type="term" value="F:methyltransferase activity"/>
    <property type="evidence" value="ECO:0007669"/>
    <property type="project" value="UniProtKB-KW"/>
</dbReference>
<dbReference type="eggNOG" id="COG2764">
    <property type="taxonomic scope" value="Bacteria"/>
</dbReference>
<feature type="domain" description="PhnB-like" evidence="1">
    <location>
        <begin position="2"/>
        <end position="132"/>
    </location>
</feature>
<dbReference type="STRING" id="1009370.ALO_13852"/>
<dbReference type="InterPro" id="IPR028973">
    <property type="entry name" value="PhnB-like"/>
</dbReference>
<keyword evidence="2" id="KW-0808">Transferase</keyword>
<sequence>MVTPYITFAGNCNEALEFYQTVFNSEVLMSLPYGDYVPEGVTAPPANLKDWILHAEMNICDTVFWFADEIAEPVSKGNMIKLTTKVASAQAAQKIFNVLSIDAQITLPPTATFYSSFHAGLTDRYGVSWNIVAEEAPNRV</sequence>
<keyword evidence="2" id="KW-0830">Ubiquinone</keyword>
<dbReference type="Gene3D" id="3.10.180.10">
    <property type="entry name" value="2,3-Dihydroxybiphenyl 1,2-Dioxygenase, domain 1"/>
    <property type="match status" value="1"/>
</dbReference>
<dbReference type="PANTHER" id="PTHR33990">
    <property type="entry name" value="PROTEIN YJDN-RELATED"/>
    <property type="match status" value="1"/>
</dbReference>
<comment type="caution">
    <text evidence="2">The sequence shown here is derived from an EMBL/GenBank/DDBJ whole genome shotgun (WGS) entry which is preliminary data.</text>
</comment>
<gene>
    <name evidence="2" type="ORF">ALO_13852</name>
</gene>
<dbReference type="GO" id="GO:0032259">
    <property type="term" value="P:methylation"/>
    <property type="evidence" value="ECO:0007669"/>
    <property type="project" value="UniProtKB-KW"/>
</dbReference>
<dbReference type="EMBL" id="AFGF01000122">
    <property type="protein sequence ID" value="EGO63278.1"/>
    <property type="molecule type" value="Genomic_DNA"/>
</dbReference>
<dbReference type="Pfam" id="PF06983">
    <property type="entry name" value="3-dmu-9_3-mt"/>
    <property type="match status" value="1"/>
</dbReference>
<dbReference type="InterPro" id="IPR029068">
    <property type="entry name" value="Glyas_Bleomycin-R_OHBP_Dase"/>
</dbReference>
<dbReference type="CDD" id="cd06588">
    <property type="entry name" value="PhnB_like"/>
    <property type="match status" value="1"/>
</dbReference>
<accession>F7NKZ8</accession>
<reference evidence="2 3" key="1">
    <citation type="journal article" date="2011" name="EMBO J.">
        <title>Structural diversity of bacterial flagellar motors.</title>
        <authorList>
            <person name="Chen S."/>
            <person name="Beeby M."/>
            <person name="Murphy G.E."/>
            <person name="Leadbetter J.R."/>
            <person name="Hendrixson D.R."/>
            <person name="Briegel A."/>
            <person name="Li Z."/>
            <person name="Shi J."/>
            <person name="Tocheva E.I."/>
            <person name="Muller A."/>
            <person name="Dobro M.J."/>
            <person name="Jensen G.J."/>
        </authorList>
    </citation>
    <scope>NUCLEOTIDE SEQUENCE [LARGE SCALE GENOMIC DNA]</scope>
    <source>
        <strain evidence="2 3">DSM 6540</strain>
    </source>
</reference>
<protein>
    <submittedName>
        <fullName evidence="2">3-demethylubiquinone-9 3-methyltransferase</fullName>
    </submittedName>
</protein>
<proteinExistence type="predicted"/>
<dbReference type="RefSeq" id="WP_004096741.1">
    <property type="nucleotide sequence ID" value="NZ_AFGF01000122.1"/>
</dbReference>
<evidence type="ECO:0000259" key="1">
    <source>
        <dbReference type="Pfam" id="PF06983"/>
    </source>
</evidence>
<organism evidence="2 3">
    <name type="scientific">Acetonema longum DSM 6540</name>
    <dbReference type="NCBI Taxonomy" id="1009370"/>
    <lineage>
        <taxon>Bacteria</taxon>
        <taxon>Bacillati</taxon>
        <taxon>Bacillota</taxon>
        <taxon>Negativicutes</taxon>
        <taxon>Acetonemataceae</taxon>
        <taxon>Acetonema</taxon>
    </lineage>
</organism>
<evidence type="ECO:0000313" key="2">
    <source>
        <dbReference type="EMBL" id="EGO63278.1"/>
    </source>
</evidence>
<dbReference type="AlphaFoldDB" id="F7NKZ8"/>
<keyword evidence="2" id="KW-0489">Methyltransferase</keyword>
<dbReference type="PANTHER" id="PTHR33990:SF1">
    <property type="entry name" value="PROTEIN YJDN"/>
    <property type="match status" value="1"/>
</dbReference>
<name>F7NKZ8_9FIRM</name>
<dbReference type="Proteomes" id="UP000003240">
    <property type="component" value="Unassembled WGS sequence"/>
</dbReference>
<keyword evidence="3" id="KW-1185">Reference proteome</keyword>
<dbReference type="SUPFAM" id="SSF54593">
    <property type="entry name" value="Glyoxalase/Bleomycin resistance protein/Dihydroxybiphenyl dioxygenase"/>
    <property type="match status" value="1"/>
</dbReference>
<dbReference type="OrthoDB" id="9795306at2"/>